<dbReference type="Gene3D" id="2.170.150.80">
    <property type="entry name" value="NAC domain"/>
    <property type="match status" value="1"/>
</dbReference>
<keyword evidence="2" id="KW-0238">DNA-binding</keyword>
<name>A0A6P8D8K7_PUNGR</name>
<dbReference type="InterPro" id="IPR003441">
    <property type="entry name" value="NAC-dom"/>
</dbReference>
<dbReference type="OrthoDB" id="1701742at2759"/>
<evidence type="ECO:0000256" key="5">
    <source>
        <dbReference type="SAM" id="MobiDB-lite"/>
    </source>
</evidence>
<evidence type="ECO:0000256" key="1">
    <source>
        <dbReference type="ARBA" id="ARBA00023015"/>
    </source>
</evidence>
<dbReference type="SUPFAM" id="SSF101941">
    <property type="entry name" value="NAC domain"/>
    <property type="match status" value="1"/>
</dbReference>
<dbReference type="InterPro" id="IPR036093">
    <property type="entry name" value="NAC_dom_sf"/>
</dbReference>
<dbReference type="PANTHER" id="PTHR31744">
    <property type="entry name" value="PROTEIN CUP-SHAPED COTYLEDON 2-RELATED"/>
    <property type="match status" value="1"/>
</dbReference>
<evidence type="ECO:0000256" key="4">
    <source>
        <dbReference type="ARBA" id="ARBA00023242"/>
    </source>
</evidence>
<feature type="domain" description="NAC" evidence="6">
    <location>
        <begin position="10"/>
        <end position="166"/>
    </location>
</feature>
<dbReference type="AlphaFoldDB" id="A0A6P8D8K7"/>
<organism evidence="7 8">
    <name type="scientific">Punica granatum</name>
    <name type="common">Pomegranate</name>
    <dbReference type="NCBI Taxonomy" id="22663"/>
    <lineage>
        <taxon>Eukaryota</taxon>
        <taxon>Viridiplantae</taxon>
        <taxon>Streptophyta</taxon>
        <taxon>Embryophyta</taxon>
        <taxon>Tracheophyta</taxon>
        <taxon>Spermatophyta</taxon>
        <taxon>Magnoliopsida</taxon>
        <taxon>eudicotyledons</taxon>
        <taxon>Gunneridae</taxon>
        <taxon>Pentapetalae</taxon>
        <taxon>rosids</taxon>
        <taxon>malvids</taxon>
        <taxon>Myrtales</taxon>
        <taxon>Lythraceae</taxon>
        <taxon>Punica</taxon>
    </lineage>
</organism>
<evidence type="ECO:0000256" key="3">
    <source>
        <dbReference type="ARBA" id="ARBA00023163"/>
    </source>
</evidence>
<evidence type="ECO:0000313" key="8">
    <source>
        <dbReference type="RefSeq" id="XP_031389901.1"/>
    </source>
</evidence>
<dbReference type="GO" id="GO:0003677">
    <property type="term" value="F:DNA binding"/>
    <property type="evidence" value="ECO:0007669"/>
    <property type="project" value="UniProtKB-KW"/>
</dbReference>
<sequence length="365" mass="41781">MTYQSQMEEEIVGFRFHPTGYELVNHHLKRKLQKIDENRCMIPDVNIYDYNPQDLHAVYNEKSCKRSTSSDSFFFCPRNRLNPNSDRNKRQARGGYWKETGEKKYIEEEETGKTIGTKRILVFYSGKQGNAHATEWAMHEYHLNADAADSTITDQMAIALCHVKKKARNKKGNLKKQQSKKGNSKKQQSKHGNSKKQQSKKAGSPSYEADSSSHGIETQEKNFQEFSLLGGQENVLAQPEKGSPSVGVYSPEQFPMAEQLATVNHGFYNKHRYTHNMTYEQSNTNMQSGLENFGSNETSQNSTFIGQPSVESSVFGRLDYTARGTCHSEDNTLHNDDCEDGICLWEMDFWRDEQLMQEQIHNALS</sequence>
<dbReference type="RefSeq" id="XP_031389901.1">
    <property type="nucleotide sequence ID" value="XM_031534041.1"/>
</dbReference>
<proteinExistence type="predicted"/>
<keyword evidence="3" id="KW-0804">Transcription</keyword>
<dbReference type="GeneID" id="116202470"/>
<evidence type="ECO:0000259" key="6">
    <source>
        <dbReference type="PROSITE" id="PS51005"/>
    </source>
</evidence>
<dbReference type="Pfam" id="PF02365">
    <property type="entry name" value="NAM"/>
    <property type="match status" value="1"/>
</dbReference>
<protein>
    <submittedName>
        <fullName evidence="8">NAC domain-containing protein 41-like</fullName>
    </submittedName>
</protein>
<dbReference type="Proteomes" id="UP000515151">
    <property type="component" value="Chromosome 4"/>
</dbReference>
<feature type="compositionally biased region" description="Basic residues" evidence="5">
    <location>
        <begin position="167"/>
        <end position="199"/>
    </location>
</feature>
<evidence type="ECO:0000256" key="2">
    <source>
        <dbReference type="ARBA" id="ARBA00023125"/>
    </source>
</evidence>
<dbReference type="PANTHER" id="PTHR31744:SF210">
    <property type="entry name" value="NAC DOMAIN-CONTAINING PROTEIN 86-LIKE"/>
    <property type="match status" value="1"/>
</dbReference>
<dbReference type="GO" id="GO:0006355">
    <property type="term" value="P:regulation of DNA-templated transcription"/>
    <property type="evidence" value="ECO:0007669"/>
    <property type="project" value="InterPro"/>
</dbReference>
<feature type="region of interest" description="Disordered" evidence="5">
    <location>
        <begin position="167"/>
        <end position="216"/>
    </location>
</feature>
<keyword evidence="1" id="KW-0805">Transcription regulation</keyword>
<keyword evidence="4" id="KW-0539">Nucleus</keyword>
<evidence type="ECO:0000313" key="7">
    <source>
        <dbReference type="Proteomes" id="UP000515151"/>
    </source>
</evidence>
<reference evidence="7" key="1">
    <citation type="journal article" date="2020" name="Plant Biotechnol. J.">
        <title>The pomegranate (Punica granatum L.) draft genome dissects genetic divergence between soft- and hard-seeded cultivars.</title>
        <authorList>
            <person name="Luo X."/>
            <person name="Li H."/>
            <person name="Wu Z."/>
            <person name="Yao W."/>
            <person name="Zhao P."/>
            <person name="Cao D."/>
            <person name="Yu H."/>
            <person name="Li K."/>
            <person name="Poudel K."/>
            <person name="Zhao D."/>
            <person name="Zhang F."/>
            <person name="Xia X."/>
            <person name="Chen L."/>
            <person name="Wang Q."/>
            <person name="Jing D."/>
            <person name="Cao S."/>
        </authorList>
    </citation>
    <scope>NUCLEOTIDE SEQUENCE [LARGE SCALE GENOMIC DNA]</scope>
    <source>
        <strain evidence="7">cv. Tunisia</strain>
    </source>
</reference>
<reference evidence="8" key="2">
    <citation type="submission" date="2025-08" db="UniProtKB">
        <authorList>
            <consortium name="RefSeq"/>
        </authorList>
    </citation>
    <scope>IDENTIFICATION</scope>
    <source>
        <tissue evidence="8">Leaf</tissue>
    </source>
</reference>
<accession>A0A6P8D8K7</accession>
<dbReference type="PROSITE" id="PS51005">
    <property type="entry name" value="NAC"/>
    <property type="match status" value="1"/>
</dbReference>
<keyword evidence="7" id="KW-1185">Reference proteome</keyword>
<gene>
    <name evidence="8" type="primary">LOC116202470</name>
</gene>